<dbReference type="RefSeq" id="WP_160550191.1">
    <property type="nucleotide sequence ID" value="NZ_CP047650.1"/>
</dbReference>
<reference evidence="2 3" key="1">
    <citation type="submission" date="2020-01" db="EMBL/GenBank/DDBJ databases">
        <title>Genome sequencing of strain KACC 21265.</title>
        <authorList>
            <person name="Heo J."/>
            <person name="Kim S.-J."/>
            <person name="Kim J.-S."/>
            <person name="Hong S.-B."/>
            <person name="Kwon S.-W."/>
        </authorList>
    </citation>
    <scope>NUCLEOTIDE SEQUENCE [LARGE SCALE GENOMIC DNA]</scope>
    <source>
        <strain evidence="2 3">KACC 21265</strain>
    </source>
</reference>
<dbReference type="KEGG" id="xyk:GT347_00900"/>
<evidence type="ECO:0000313" key="2">
    <source>
        <dbReference type="EMBL" id="QHI96673.1"/>
    </source>
</evidence>
<gene>
    <name evidence="2" type="ORF">GT347_00900</name>
</gene>
<feature type="region of interest" description="Disordered" evidence="1">
    <location>
        <begin position="1"/>
        <end position="48"/>
    </location>
</feature>
<organism evidence="2 3">
    <name type="scientific">Xylophilus rhododendri</name>
    <dbReference type="NCBI Taxonomy" id="2697032"/>
    <lineage>
        <taxon>Bacteria</taxon>
        <taxon>Pseudomonadati</taxon>
        <taxon>Pseudomonadota</taxon>
        <taxon>Betaproteobacteria</taxon>
        <taxon>Burkholderiales</taxon>
        <taxon>Xylophilus</taxon>
    </lineage>
</organism>
<name>A0A857J072_9BURK</name>
<keyword evidence="3" id="KW-1185">Reference proteome</keyword>
<evidence type="ECO:0000256" key="1">
    <source>
        <dbReference type="SAM" id="MobiDB-lite"/>
    </source>
</evidence>
<dbReference type="EMBL" id="CP047650">
    <property type="protein sequence ID" value="QHI96673.1"/>
    <property type="molecule type" value="Genomic_DNA"/>
</dbReference>
<dbReference type="AlphaFoldDB" id="A0A857J072"/>
<dbReference type="Proteomes" id="UP000464787">
    <property type="component" value="Chromosome"/>
</dbReference>
<accession>A0A857J072</accession>
<protein>
    <submittedName>
        <fullName evidence="2">Uncharacterized protein</fullName>
    </submittedName>
</protein>
<feature type="compositionally biased region" description="Basic and acidic residues" evidence="1">
    <location>
        <begin position="24"/>
        <end position="40"/>
    </location>
</feature>
<proteinExistence type="predicted"/>
<evidence type="ECO:0000313" key="3">
    <source>
        <dbReference type="Proteomes" id="UP000464787"/>
    </source>
</evidence>
<sequence length="417" mass="45523">MFIPDTSACAAATRQAGHQAQDQRGTRDDPAPTTAYRDETLAPLTGPTLPATGLDVRAVPRTCISHLPLARNAGPLHALWHCPQGGPFSEQAERLGIRAITGFVRQHITGAGLTMKPQQAFGLIETLGKETASHQFQDLLDALKPHAMVALQEYLEHWEPGHRPPFDNLGVRFACARILSRLPVLRPDQVREWTAACQPVWGRTPWAIALFDDVGAETGMNMLVPVLLAAGQAATELQQQMLSWVAEGIRRNTDRFPGRLGPGGPAKLIRIVARVMPGDGGNAVFGELMRIWGVRLPPYLLSKPERRHEDLAQITLAVNKLDDTADPADNCIVALDGLPLPVVQAVASEAISRFNQRRHGKQLTFILNAKDAGMLGRQAIEQLARQYKLPSFHLHDRGLAYLLPAPRPASNPASDKT</sequence>